<comment type="caution">
    <text evidence="4">The sequence shown here is derived from an EMBL/GenBank/DDBJ whole genome shotgun (WGS) entry which is preliminary data.</text>
</comment>
<dbReference type="InterPro" id="IPR018247">
    <property type="entry name" value="EF_Hand_1_Ca_BS"/>
</dbReference>
<feature type="compositionally biased region" description="Basic and acidic residues" evidence="2">
    <location>
        <begin position="14"/>
        <end position="29"/>
    </location>
</feature>
<evidence type="ECO:0000259" key="3">
    <source>
        <dbReference type="PROSITE" id="PS50222"/>
    </source>
</evidence>
<dbReference type="GO" id="GO:0005509">
    <property type="term" value="F:calcium ion binding"/>
    <property type="evidence" value="ECO:0007669"/>
    <property type="project" value="InterPro"/>
</dbReference>
<reference evidence="4 5" key="1">
    <citation type="journal article" date="2024" name="Science">
        <title>Giant polyketide synthase enzymes in the biosynthesis of giant marine polyether toxins.</title>
        <authorList>
            <person name="Fallon T.R."/>
            <person name="Shende V.V."/>
            <person name="Wierzbicki I.H."/>
            <person name="Pendleton A.L."/>
            <person name="Watervoot N.F."/>
            <person name="Auber R.P."/>
            <person name="Gonzalez D.J."/>
            <person name="Wisecaver J.H."/>
            <person name="Moore B.S."/>
        </authorList>
    </citation>
    <scope>NUCLEOTIDE SEQUENCE [LARGE SCALE GENOMIC DNA]</scope>
    <source>
        <strain evidence="4 5">12B1</strain>
    </source>
</reference>
<sequence>MGCCSSKKLPPPEPEARAHASRRPAERNPAHGGTTGSQPSSSATSSCAALPADPRDCGRTSSAALSVASRRGRNGAKGDDGALGRAAPSAISSSSQPFGRELPPSGSPSISSLEAAISCLDSVAKAHEDSGATSLVDSPLLPEIQRDALRRAVGLVQEAQRAWRAQSRLEAANDPPSSELRSVLPPTADGGDAPGDAEKHRTAFDLIDEDKDGRVSCIEVVSACMDSGRVRVLLGLPENVQQHDGEHTAFEQVLLRIRARQPDHFTFPEFAAFFAGSNEHSAHDALPTEDDGSTELFGDGSAASLDAGYALQEVVELLSSALFTPMQRELLKVASAQAKLAKRSLNSERNDHRAERQMLASEMAALASRFAHASRSSKRDASHATLNAEKQASPPELEHSEAQNETLRASRPPRASGAPTADVAGAAIPTEARGVRPAAQMKPAKRRHSSRRGSGGSGQWRHAEGSPLPGDLALWGSRQSSTLETHFAMAEAKTEVDTARREAAAAKKEAESALSQLAAAQQEASEAKALLAASRDEEAEARRRLDSLGEELRAAQQEAREAQKEAADAQLVVAALQTELEGVQAALLRLRRERQEVEAEASTRVAQATEAATAAAAESLAKSEQLSELMQRLEAEGAQAHAAAARERGLQSELSRMHDAFKFERDQLALAQAHMQTLQASNNSLQDTQLQNSHLLAAAEADRISAQARIDSLERELAEMYQREATAREREATELEACLAAESRATEMSSRAVELGKLTALLQNQHEVSIVRSSMVPLDKQLQDAHAKIAALEAEISRERASGRASIVQAEAEFSQMDASQLLLRAEADLQSSELRTRELEDRLHEVLTRERQFAEYARNGIFSLTKKSAVDLTSSEGAHEGSAKQYYSPGNSTETGFQETPPMQAARPPLLPPMESEAADLEAFHTGEEHVSYKLQTPVREAISSQRQAPWIGTPHSDGASFLNDGSGPPTAIFIGAADEPRVDLESDDPLARLEERLARLRAMIFMHEQACWKSAVSRNFLPPKRPLGSVFTHP</sequence>
<feature type="compositionally biased region" description="Polar residues" evidence="2">
    <location>
        <begin position="889"/>
        <end position="899"/>
    </location>
</feature>
<feature type="region of interest" description="Disordered" evidence="2">
    <location>
        <begin position="1"/>
        <end position="111"/>
    </location>
</feature>
<dbReference type="InterPro" id="IPR002048">
    <property type="entry name" value="EF_hand_dom"/>
</dbReference>
<feature type="compositionally biased region" description="Low complexity" evidence="2">
    <location>
        <begin position="86"/>
        <end position="95"/>
    </location>
</feature>
<evidence type="ECO:0000256" key="2">
    <source>
        <dbReference type="SAM" id="MobiDB-lite"/>
    </source>
</evidence>
<proteinExistence type="predicted"/>
<feature type="region of interest" description="Disordered" evidence="2">
    <location>
        <begin position="167"/>
        <end position="197"/>
    </location>
</feature>
<accession>A0AB34IHR3</accession>
<feature type="coiled-coil region" evidence="1">
    <location>
        <begin position="489"/>
        <end position="636"/>
    </location>
</feature>
<name>A0AB34IHR3_PRYPA</name>
<dbReference type="Proteomes" id="UP001515480">
    <property type="component" value="Unassembled WGS sequence"/>
</dbReference>
<keyword evidence="5" id="KW-1185">Reference proteome</keyword>
<dbReference type="PROSITE" id="PS00018">
    <property type="entry name" value="EF_HAND_1"/>
    <property type="match status" value="1"/>
</dbReference>
<evidence type="ECO:0000313" key="5">
    <source>
        <dbReference type="Proteomes" id="UP001515480"/>
    </source>
</evidence>
<dbReference type="EMBL" id="JBGBPQ010000025">
    <property type="protein sequence ID" value="KAL1499343.1"/>
    <property type="molecule type" value="Genomic_DNA"/>
</dbReference>
<protein>
    <recommendedName>
        <fullName evidence="3">EF-hand domain-containing protein</fullName>
    </recommendedName>
</protein>
<dbReference type="PROSITE" id="PS50222">
    <property type="entry name" value="EF_HAND_2"/>
    <property type="match status" value="1"/>
</dbReference>
<dbReference type="AlphaFoldDB" id="A0AB34IHR3"/>
<feature type="compositionally biased region" description="Low complexity" evidence="2">
    <location>
        <begin position="36"/>
        <end position="49"/>
    </location>
</feature>
<organism evidence="4 5">
    <name type="scientific">Prymnesium parvum</name>
    <name type="common">Toxic golden alga</name>
    <dbReference type="NCBI Taxonomy" id="97485"/>
    <lineage>
        <taxon>Eukaryota</taxon>
        <taxon>Haptista</taxon>
        <taxon>Haptophyta</taxon>
        <taxon>Prymnesiophyceae</taxon>
        <taxon>Prymnesiales</taxon>
        <taxon>Prymnesiaceae</taxon>
        <taxon>Prymnesium</taxon>
    </lineage>
</organism>
<feature type="coiled-coil region" evidence="1">
    <location>
        <begin position="782"/>
        <end position="843"/>
    </location>
</feature>
<keyword evidence="1" id="KW-0175">Coiled coil</keyword>
<evidence type="ECO:0000313" key="4">
    <source>
        <dbReference type="EMBL" id="KAL1499343.1"/>
    </source>
</evidence>
<feature type="coiled-coil region" evidence="1">
    <location>
        <begin position="696"/>
        <end position="730"/>
    </location>
</feature>
<feature type="region of interest" description="Disordered" evidence="2">
    <location>
        <begin position="370"/>
        <end position="475"/>
    </location>
</feature>
<feature type="region of interest" description="Disordered" evidence="2">
    <location>
        <begin position="877"/>
        <end position="903"/>
    </location>
</feature>
<gene>
    <name evidence="4" type="ORF">AB1Y20_011550</name>
</gene>
<feature type="domain" description="EF-hand" evidence="3">
    <location>
        <begin position="195"/>
        <end position="230"/>
    </location>
</feature>
<evidence type="ECO:0000256" key="1">
    <source>
        <dbReference type="SAM" id="Coils"/>
    </source>
</evidence>